<dbReference type="OrthoDB" id="69229at2759"/>
<feature type="region of interest" description="Disordered" evidence="4">
    <location>
        <begin position="249"/>
        <end position="412"/>
    </location>
</feature>
<dbReference type="PROSITE" id="PS51800">
    <property type="entry name" value="ZF_CHHC_U11_48K"/>
    <property type="match status" value="1"/>
</dbReference>
<evidence type="ECO:0000256" key="1">
    <source>
        <dbReference type="ARBA" id="ARBA00022723"/>
    </source>
</evidence>
<keyword evidence="3" id="KW-0862">Zinc</keyword>
<proteinExistence type="predicted"/>
<dbReference type="AlphaFoldDB" id="A0A8X6ICT3"/>
<dbReference type="GO" id="GO:0005654">
    <property type="term" value="C:nucleoplasm"/>
    <property type="evidence" value="ECO:0007669"/>
    <property type="project" value="TreeGrafter"/>
</dbReference>
<organism evidence="6 7">
    <name type="scientific">Trichonephila inaurata madagascariensis</name>
    <dbReference type="NCBI Taxonomy" id="2747483"/>
    <lineage>
        <taxon>Eukaryota</taxon>
        <taxon>Metazoa</taxon>
        <taxon>Ecdysozoa</taxon>
        <taxon>Arthropoda</taxon>
        <taxon>Chelicerata</taxon>
        <taxon>Arachnida</taxon>
        <taxon>Araneae</taxon>
        <taxon>Araneomorphae</taxon>
        <taxon>Entelegynae</taxon>
        <taxon>Araneoidea</taxon>
        <taxon>Nephilidae</taxon>
        <taxon>Trichonephila</taxon>
        <taxon>Trichonephila inaurata</taxon>
    </lineage>
</organism>
<evidence type="ECO:0000313" key="7">
    <source>
        <dbReference type="Proteomes" id="UP000886998"/>
    </source>
</evidence>
<feature type="compositionally biased region" description="Basic and acidic residues" evidence="4">
    <location>
        <begin position="251"/>
        <end position="279"/>
    </location>
</feature>
<dbReference type="GO" id="GO:0005689">
    <property type="term" value="C:U12-type spliceosomal complex"/>
    <property type="evidence" value="ECO:0007669"/>
    <property type="project" value="TreeGrafter"/>
</dbReference>
<protein>
    <recommendedName>
        <fullName evidence="5">CHHC U11-48K-type domain-containing protein</fullName>
    </recommendedName>
</protein>
<sequence length="412" mass="49064">MDVNSRMKFIEDLDSYILEKNQSLSNICNELEWTEESLLDEKKVQCPCDPNHWVVESSLSPHIKACSWVKDGYLKEEVEKQPPDSEFFYKTAPSVIPITIDKETQANILIENGLIEKISNRYKTDDHVLFRILFLLDEMPDVPKTVDGSRVDLNLEQRLAIYDHIIKEAKKNNASESVTLEDLMFDFEKKEDQEDKPKSQLEILAEQRDYKRRRQSYRAKNVHITKKSYTEILKELIENQTNMLAFMQKQEASEKQYDPDSDKGEKKELELRQGDKSPSTRETSPNGYKQVSRKRDRSPRDSSYKHESRKREWSPSERDPHYNDYYYESRKRDRRSISRESSYDGYKYDSKKRDKNSSAKESSCDDYKHASRDRRSRSRSRKKKKHKYNRSRSRSRSHTHKKSHKKHKKSYD</sequence>
<evidence type="ECO:0000259" key="5">
    <source>
        <dbReference type="PROSITE" id="PS51800"/>
    </source>
</evidence>
<keyword evidence="2" id="KW-0863">Zinc-finger</keyword>
<dbReference type="GO" id="GO:0008270">
    <property type="term" value="F:zinc ion binding"/>
    <property type="evidence" value="ECO:0007669"/>
    <property type="project" value="UniProtKB-KW"/>
</dbReference>
<comment type="caution">
    <text evidence="6">The sequence shown here is derived from an EMBL/GenBank/DDBJ whole genome shotgun (WGS) entry which is preliminary data.</text>
</comment>
<dbReference type="PANTHER" id="PTHR21402">
    <property type="entry name" value="GAMETOCYTE SPECIFIC FACTOR 1-RELATED"/>
    <property type="match status" value="1"/>
</dbReference>
<accession>A0A8X6ICT3</accession>
<feature type="compositionally biased region" description="Basic and acidic residues" evidence="4">
    <location>
        <begin position="298"/>
        <end position="370"/>
    </location>
</feature>
<keyword evidence="1" id="KW-0479">Metal-binding</keyword>
<gene>
    <name evidence="6" type="primary">SNRNP48</name>
    <name evidence="6" type="ORF">TNIN_163122</name>
</gene>
<dbReference type="PANTHER" id="PTHR21402:SF10">
    <property type="entry name" value="U11_U12 SMALL NUCLEAR RIBONUCLEOPROTEIN 48 KDA PROTEIN"/>
    <property type="match status" value="1"/>
</dbReference>
<evidence type="ECO:0000313" key="6">
    <source>
        <dbReference type="EMBL" id="GFS39900.1"/>
    </source>
</evidence>
<reference evidence="6" key="1">
    <citation type="submission" date="2020-08" db="EMBL/GenBank/DDBJ databases">
        <title>Multicomponent nature underlies the extraordinary mechanical properties of spider dragline silk.</title>
        <authorList>
            <person name="Kono N."/>
            <person name="Nakamura H."/>
            <person name="Mori M."/>
            <person name="Yoshida Y."/>
            <person name="Ohtoshi R."/>
            <person name="Malay A.D."/>
            <person name="Moran D.A.P."/>
            <person name="Tomita M."/>
            <person name="Numata K."/>
            <person name="Arakawa K."/>
        </authorList>
    </citation>
    <scope>NUCLEOTIDE SEQUENCE</scope>
</reference>
<dbReference type="Proteomes" id="UP000886998">
    <property type="component" value="Unassembled WGS sequence"/>
</dbReference>
<name>A0A8X6ICT3_9ARAC</name>
<dbReference type="InterPro" id="IPR022776">
    <property type="entry name" value="TRM13/UPF0224_CHHC_Znf_dom"/>
</dbReference>
<dbReference type="EMBL" id="BMAV01025241">
    <property type="protein sequence ID" value="GFS39900.1"/>
    <property type="molecule type" value="Genomic_DNA"/>
</dbReference>
<dbReference type="InterPro" id="IPR051591">
    <property type="entry name" value="UPF0224_FAM112_RNA_Proc"/>
</dbReference>
<evidence type="ECO:0000256" key="4">
    <source>
        <dbReference type="SAM" id="MobiDB-lite"/>
    </source>
</evidence>
<feature type="compositionally biased region" description="Basic residues" evidence="4">
    <location>
        <begin position="371"/>
        <end position="412"/>
    </location>
</feature>
<dbReference type="GO" id="GO:0005829">
    <property type="term" value="C:cytosol"/>
    <property type="evidence" value="ECO:0007669"/>
    <property type="project" value="TreeGrafter"/>
</dbReference>
<feature type="compositionally biased region" description="Polar residues" evidence="4">
    <location>
        <begin position="280"/>
        <end position="289"/>
    </location>
</feature>
<feature type="domain" description="CHHC U11-48K-type" evidence="5">
    <location>
        <begin position="43"/>
        <end position="70"/>
    </location>
</feature>
<keyword evidence="7" id="KW-1185">Reference proteome</keyword>
<evidence type="ECO:0000256" key="2">
    <source>
        <dbReference type="ARBA" id="ARBA00022771"/>
    </source>
</evidence>
<evidence type="ECO:0000256" key="3">
    <source>
        <dbReference type="ARBA" id="ARBA00022833"/>
    </source>
</evidence>